<dbReference type="InterPro" id="IPR047817">
    <property type="entry name" value="ABC2_TM_bact-type"/>
</dbReference>
<evidence type="ECO:0000256" key="4">
    <source>
        <dbReference type="ARBA" id="ARBA00023136"/>
    </source>
</evidence>
<evidence type="ECO:0000313" key="9">
    <source>
        <dbReference type="Proteomes" id="UP001499984"/>
    </source>
</evidence>
<feature type="transmembrane region" description="Helical" evidence="6">
    <location>
        <begin position="50"/>
        <end position="68"/>
    </location>
</feature>
<dbReference type="PROSITE" id="PS51012">
    <property type="entry name" value="ABC_TM2"/>
    <property type="match status" value="1"/>
</dbReference>
<keyword evidence="2 6" id="KW-0812">Transmembrane</keyword>
<evidence type="ECO:0000256" key="1">
    <source>
        <dbReference type="ARBA" id="ARBA00004141"/>
    </source>
</evidence>
<feature type="transmembrane region" description="Helical" evidence="6">
    <location>
        <begin position="255"/>
        <end position="277"/>
    </location>
</feature>
<dbReference type="Pfam" id="PF01061">
    <property type="entry name" value="ABC2_membrane"/>
    <property type="match status" value="1"/>
</dbReference>
<feature type="transmembrane region" description="Helical" evidence="6">
    <location>
        <begin position="201"/>
        <end position="219"/>
    </location>
</feature>
<keyword evidence="9" id="KW-1185">Reference proteome</keyword>
<evidence type="ECO:0000259" key="7">
    <source>
        <dbReference type="PROSITE" id="PS51012"/>
    </source>
</evidence>
<evidence type="ECO:0000256" key="6">
    <source>
        <dbReference type="RuleBase" id="RU361157"/>
    </source>
</evidence>
<keyword evidence="5" id="KW-0046">Antibiotic resistance</keyword>
<dbReference type="PRINTS" id="PR00164">
    <property type="entry name" value="ABC2TRNSPORT"/>
</dbReference>
<dbReference type="InterPro" id="IPR013525">
    <property type="entry name" value="ABC2_TM"/>
</dbReference>
<accession>A0ABP7UKC7</accession>
<dbReference type="PANTHER" id="PTHR43229:SF2">
    <property type="entry name" value="NODULATION PROTEIN J"/>
    <property type="match status" value="1"/>
</dbReference>
<dbReference type="Proteomes" id="UP001499984">
    <property type="component" value="Unassembled WGS sequence"/>
</dbReference>
<reference evidence="9" key="1">
    <citation type="journal article" date="2019" name="Int. J. Syst. Evol. Microbiol.">
        <title>The Global Catalogue of Microorganisms (GCM) 10K type strain sequencing project: providing services to taxonomists for standard genome sequencing and annotation.</title>
        <authorList>
            <consortium name="The Broad Institute Genomics Platform"/>
            <consortium name="The Broad Institute Genome Sequencing Center for Infectious Disease"/>
            <person name="Wu L."/>
            <person name="Ma J."/>
        </authorList>
    </citation>
    <scope>NUCLEOTIDE SEQUENCE [LARGE SCALE GENOMIC DNA]</scope>
    <source>
        <strain evidence="9">JCM 16925</strain>
    </source>
</reference>
<keyword evidence="6" id="KW-0813">Transport</keyword>
<proteinExistence type="inferred from homology"/>
<evidence type="ECO:0000256" key="2">
    <source>
        <dbReference type="ARBA" id="ARBA00022692"/>
    </source>
</evidence>
<dbReference type="EMBL" id="BAAAZY010000006">
    <property type="protein sequence ID" value="GAA4045892.1"/>
    <property type="molecule type" value="Genomic_DNA"/>
</dbReference>
<dbReference type="PANTHER" id="PTHR43229">
    <property type="entry name" value="NODULATION PROTEIN J"/>
    <property type="match status" value="1"/>
</dbReference>
<evidence type="ECO:0000313" key="8">
    <source>
        <dbReference type="EMBL" id="GAA4045892.1"/>
    </source>
</evidence>
<feature type="transmembrane region" description="Helical" evidence="6">
    <location>
        <begin position="164"/>
        <end position="189"/>
    </location>
</feature>
<feature type="domain" description="ABC transmembrane type-2" evidence="7">
    <location>
        <begin position="48"/>
        <end position="280"/>
    </location>
</feature>
<keyword evidence="4 6" id="KW-0472">Membrane</keyword>
<dbReference type="InterPro" id="IPR051784">
    <property type="entry name" value="Nod_factor_ABC_transporter"/>
</dbReference>
<protein>
    <recommendedName>
        <fullName evidence="6">Transport permease protein</fullName>
    </recommendedName>
</protein>
<feature type="transmembrane region" description="Helical" evidence="6">
    <location>
        <begin position="88"/>
        <end position="108"/>
    </location>
</feature>
<sequence length="283" mass="29363">MTLASTSTHRDVADTGRLAPAGWLGSRFPTQVRVLTSRAIRAELSDRRVVVIRMLQPIVFLLVLSQVFGSMVDRSILPAGVSYLDYLLPAILVTSGVSSAAGAGAVFSRDMENGMMTRLRSLPISMSSLLVARGLADLARTAAQLVVLVGASVAFSGFAPAGGALGVACAVGLAALVTWSLIWVFLALAAWLRSMEAVQGISAMVTFPLMFASSAFAPLDGLPAWLRAVAAVNPLTYAVDASRALALGLPAGREVAAALATSLAVTVLAACAAVRGFRRPPVR</sequence>
<gene>
    <name evidence="8" type="ORF">GCM10022233_14420</name>
</gene>
<evidence type="ECO:0000256" key="3">
    <source>
        <dbReference type="ARBA" id="ARBA00022989"/>
    </source>
</evidence>
<comment type="similarity">
    <text evidence="6">Belongs to the ABC-2 integral membrane protein family.</text>
</comment>
<comment type="caution">
    <text evidence="8">The sequence shown here is derived from an EMBL/GenBank/DDBJ whole genome shotgun (WGS) entry which is preliminary data.</text>
</comment>
<dbReference type="InterPro" id="IPR000412">
    <property type="entry name" value="ABC_2_transport"/>
</dbReference>
<comment type="subcellular location">
    <subcellularLocation>
        <location evidence="6">Cell membrane</location>
        <topology evidence="6">Multi-pass membrane protein</topology>
    </subcellularLocation>
    <subcellularLocation>
        <location evidence="1">Membrane</location>
        <topology evidence="1">Multi-pass membrane protein</topology>
    </subcellularLocation>
</comment>
<evidence type="ECO:0000256" key="5">
    <source>
        <dbReference type="ARBA" id="ARBA00023251"/>
    </source>
</evidence>
<keyword evidence="3 6" id="KW-1133">Transmembrane helix</keyword>
<organism evidence="8 9">
    <name type="scientific">Streptomyces shaanxiensis</name>
    <dbReference type="NCBI Taxonomy" id="653357"/>
    <lineage>
        <taxon>Bacteria</taxon>
        <taxon>Bacillati</taxon>
        <taxon>Actinomycetota</taxon>
        <taxon>Actinomycetes</taxon>
        <taxon>Kitasatosporales</taxon>
        <taxon>Streptomycetaceae</taxon>
        <taxon>Streptomyces</taxon>
    </lineage>
</organism>
<keyword evidence="6" id="KW-1003">Cell membrane</keyword>
<name>A0ABP7UKC7_9ACTN</name>
<feature type="transmembrane region" description="Helical" evidence="6">
    <location>
        <begin position="129"/>
        <end position="158"/>
    </location>
</feature>
<dbReference type="RefSeq" id="WP_345009770.1">
    <property type="nucleotide sequence ID" value="NZ_BAAAZY010000006.1"/>
</dbReference>
<dbReference type="PIRSF" id="PIRSF006648">
    <property type="entry name" value="DrrB"/>
    <property type="match status" value="1"/>
</dbReference>